<keyword evidence="1" id="KW-1133">Transmembrane helix</keyword>
<protein>
    <submittedName>
        <fullName evidence="2">Unannotated protein</fullName>
    </submittedName>
</protein>
<evidence type="ECO:0000313" key="2">
    <source>
        <dbReference type="EMBL" id="CAB4935727.1"/>
    </source>
</evidence>
<dbReference type="AlphaFoldDB" id="A0A6J7IZF9"/>
<accession>A0A6J7IZF9</accession>
<name>A0A6J7IZF9_9ZZZZ</name>
<keyword evidence="1" id="KW-0812">Transmembrane</keyword>
<reference evidence="2" key="1">
    <citation type="submission" date="2020-05" db="EMBL/GenBank/DDBJ databases">
        <authorList>
            <person name="Chiriac C."/>
            <person name="Salcher M."/>
            <person name="Ghai R."/>
            <person name="Kavagutti S V."/>
        </authorList>
    </citation>
    <scope>NUCLEOTIDE SEQUENCE</scope>
</reference>
<keyword evidence="1" id="KW-0472">Membrane</keyword>
<dbReference type="EMBL" id="CAFBNB010000175">
    <property type="protein sequence ID" value="CAB4935727.1"/>
    <property type="molecule type" value="Genomic_DNA"/>
</dbReference>
<gene>
    <name evidence="2" type="ORF">UFOPK3720_00970</name>
</gene>
<feature type="transmembrane region" description="Helical" evidence="1">
    <location>
        <begin position="12"/>
        <end position="38"/>
    </location>
</feature>
<evidence type="ECO:0000256" key="1">
    <source>
        <dbReference type="SAM" id="Phobius"/>
    </source>
</evidence>
<proteinExistence type="predicted"/>
<sequence>MLVLVGVNSTVVWNTVLATLAGIIAAAFAFGASATLLVRFLRRPSEQLKAGDQRSLASSVTEPA</sequence>
<organism evidence="2">
    <name type="scientific">freshwater metagenome</name>
    <dbReference type="NCBI Taxonomy" id="449393"/>
    <lineage>
        <taxon>unclassified sequences</taxon>
        <taxon>metagenomes</taxon>
        <taxon>ecological metagenomes</taxon>
    </lineage>
</organism>